<dbReference type="SMART" id="SM00662">
    <property type="entry name" value="RPOLD"/>
    <property type="match status" value="1"/>
</dbReference>
<gene>
    <name evidence="8" type="primary">POLR2C</name>
    <name evidence="8" type="ORF">T4E_9258</name>
</gene>
<keyword evidence="3" id="KW-0804">Transcription</keyword>
<feature type="domain" description="DNA-directed RNA polymerase RpoA/D/Rpb3-type" evidence="7">
    <location>
        <begin position="52"/>
        <end position="318"/>
    </location>
</feature>
<dbReference type="HAMAP" id="MF_00320">
    <property type="entry name" value="RNApol_arch_Rpo3"/>
    <property type="match status" value="1"/>
</dbReference>
<dbReference type="GO" id="GO:0003899">
    <property type="term" value="F:DNA-directed RNA polymerase activity"/>
    <property type="evidence" value="ECO:0007669"/>
    <property type="project" value="InterPro"/>
</dbReference>
<dbReference type="Pfam" id="PF01000">
    <property type="entry name" value="RNA_pol_A_bac"/>
    <property type="match status" value="1"/>
</dbReference>
<dbReference type="Pfam" id="PF01193">
    <property type="entry name" value="RNA_pol_L"/>
    <property type="match status" value="1"/>
</dbReference>
<evidence type="ECO:0000313" key="9">
    <source>
        <dbReference type="Proteomes" id="UP000054815"/>
    </source>
</evidence>
<evidence type="ECO:0000256" key="1">
    <source>
        <dbReference type="ARBA" id="ARBA00004123"/>
    </source>
</evidence>
<dbReference type="EMBL" id="JYDU01000124">
    <property type="protein sequence ID" value="KRX91918.1"/>
    <property type="molecule type" value="Genomic_DNA"/>
</dbReference>
<comment type="subcellular location">
    <subcellularLocation>
        <location evidence="1">Nucleus</location>
    </subcellularLocation>
</comment>
<dbReference type="InterPro" id="IPR050518">
    <property type="entry name" value="Rpo3/RPB3_RNA_Pol_subunit"/>
</dbReference>
<dbReference type="InterPro" id="IPR011263">
    <property type="entry name" value="DNA-dir_RNA_pol_RpoA/D/Rpb3"/>
</dbReference>
<dbReference type="GO" id="GO:0006351">
    <property type="term" value="P:DNA-templated transcription"/>
    <property type="evidence" value="ECO:0007669"/>
    <property type="project" value="InterPro"/>
</dbReference>
<evidence type="ECO:0000256" key="2">
    <source>
        <dbReference type="ARBA" id="ARBA00022478"/>
    </source>
</evidence>
<dbReference type="PANTHER" id="PTHR11800">
    <property type="entry name" value="DNA-DIRECTED RNA POLYMERASE"/>
    <property type="match status" value="1"/>
</dbReference>
<comment type="similarity">
    <text evidence="5">Belongs to the archaeal Rpo3/eukaryotic RPB3 RNA polymerase subunit family.</text>
</comment>
<evidence type="ECO:0000256" key="4">
    <source>
        <dbReference type="ARBA" id="ARBA00023242"/>
    </source>
</evidence>
<dbReference type="InterPro" id="IPR011262">
    <property type="entry name" value="DNA-dir_RNA_pol_insert"/>
</dbReference>
<dbReference type="CDD" id="cd07031">
    <property type="entry name" value="RNAP_II_RPB3"/>
    <property type="match status" value="1"/>
</dbReference>
<dbReference type="FunFam" id="2.170.120.12:FF:000002">
    <property type="entry name" value="DNA-directed RNA polymerase II subunit RPB3"/>
    <property type="match status" value="1"/>
</dbReference>
<accession>A0A0V0XV60</accession>
<reference evidence="8 9" key="1">
    <citation type="submission" date="2015-01" db="EMBL/GenBank/DDBJ databases">
        <title>Evolution of Trichinella species and genotypes.</title>
        <authorList>
            <person name="Korhonen P.K."/>
            <person name="Edoardo P."/>
            <person name="Giuseppe L.R."/>
            <person name="Gasser R.B."/>
        </authorList>
    </citation>
    <scope>NUCLEOTIDE SEQUENCE [LARGE SCALE GENOMIC DNA]</scope>
    <source>
        <strain evidence="8">ISS141</strain>
    </source>
</reference>
<keyword evidence="4" id="KW-0539">Nucleus</keyword>
<dbReference type="InterPro" id="IPR022842">
    <property type="entry name" value="RNAP_Rpo3/Rpb3/RPAC1"/>
</dbReference>
<keyword evidence="2 8" id="KW-0240">DNA-directed RNA polymerase</keyword>
<proteinExistence type="inferred from homology"/>
<comment type="caution">
    <text evidence="8">The sequence shown here is derived from an EMBL/GenBank/DDBJ whole genome shotgun (WGS) entry which is preliminary data.</text>
</comment>
<dbReference type="Gene3D" id="2.170.120.12">
    <property type="entry name" value="DNA-directed RNA polymerase, insert domain"/>
    <property type="match status" value="1"/>
</dbReference>
<dbReference type="GO" id="GO:0000428">
    <property type="term" value="C:DNA-directed RNA polymerase complex"/>
    <property type="evidence" value="ECO:0007669"/>
    <property type="project" value="UniProtKB-KW"/>
</dbReference>
<evidence type="ECO:0000256" key="3">
    <source>
        <dbReference type="ARBA" id="ARBA00023163"/>
    </source>
</evidence>
<dbReference type="Proteomes" id="UP000054815">
    <property type="component" value="Unassembled WGS sequence"/>
</dbReference>
<evidence type="ECO:0000256" key="5">
    <source>
        <dbReference type="ARBA" id="ARBA00025804"/>
    </source>
</evidence>
<dbReference type="GO" id="GO:0005654">
    <property type="term" value="C:nucleoplasm"/>
    <property type="evidence" value="ECO:0007669"/>
    <property type="project" value="UniProtKB-ARBA"/>
</dbReference>
<sequence length="330" mass="37413">LPLLANQLLILIYNMTSNIGHQYANSDSESDEWQDEKVCKIELDIIQLNDEVFKFSLENTRLSFANCLRRIFIAETPCLGKSAIHCRCGKIAIAHNQSLFLSAIDWVKINKNTSFFCDEFLVHRLGLLPLTSDETVSRMRFARECQCSDHCSECAVQLTLEKQCRDESTHVVSTADLKSQDPRVTPACGSQRKAVDEYMENDEIIIAKLCRGQELNVVCLARKGIGKEHAKWNPTASVAFEYDPDNALRHTTYPKPEEWPKSEYSELEEGETQAPAILYGEPKKFWMAVESTGALRPENIVLLGIAQLRKKLTDLHSHLVVEEARVELIV</sequence>
<evidence type="ECO:0000256" key="6">
    <source>
        <dbReference type="ARBA" id="ARBA00072506"/>
    </source>
</evidence>
<dbReference type="PANTHER" id="PTHR11800:SF2">
    <property type="entry name" value="DNA-DIRECTED RNA POLYMERASE II SUBUNIT RPB3"/>
    <property type="match status" value="1"/>
</dbReference>
<name>A0A0V0XV60_TRIPS</name>
<dbReference type="STRING" id="6337.A0A0V0XV60"/>
<dbReference type="GO" id="GO:0046983">
    <property type="term" value="F:protein dimerization activity"/>
    <property type="evidence" value="ECO:0007669"/>
    <property type="project" value="InterPro"/>
</dbReference>
<dbReference type="AlphaFoldDB" id="A0A0V0XV60"/>
<dbReference type="SUPFAM" id="SSF56553">
    <property type="entry name" value="Insert subdomain of RNA polymerase alpha subunit"/>
    <property type="match status" value="1"/>
</dbReference>
<evidence type="ECO:0000313" key="8">
    <source>
        <dbReference type="EMBL" id="KRX91918.1"/>
    </source>
</evidence>
<evidence type="ECO:0000259" key="7">
    <source>
        <dbReference type="SMART" id="SM00662"/>
    </source>
</evidence>
<dbReference type="SUPFAM" id="SSF55257">
    <property type="entry name" value="RBP11-like subunits of RNA polymerase"/>
    <property type="match status" value="1"/>
</dbReference>
<dbReference type="InterPro" id="IPR036643">
    <property type="entry name" value="RNApol_insert_sf"/>
</dbReference>
<dbReference type="InterPro" id="IPR036603">
    <property type="entry name" value="RBP11-like"/>
</dbReference>
<organism evidence="8 9">
    <name type="scientific">Trichinella pseudospiralis</name>
    <name type="common">Parasitic roundworm</name>
    <dbReference type="NCBI Taxonomy" id="6337"/>
    <lineage>
        <taxon>Eukaryota</taxon>
        <taxon>Metazoa</taxon>
        <taxon>Ecdysozoa</taxon>
        <taxon>Nematoda</taxon>
        <taxon>Enoplea</taxon>
        <taxon>Dorylaimia</taxon>
        <taxon>Trichinellida</taxon>
        <taxon>Trichinellidae</taxon>
        <taxon>Trichinella</taxon>
    </lineage>
</organism>
<dbReference type="Gene3D" id="3.30.1360.10">
    <property type="entry name" value="RNA polymerase, RBP11-like subunit"/>
    <property type="match status" value="2"/>
</dbReference>
<feature type="non-terminal residue" evidence="8">
    <location>
        <position position="1"/>
    </location>
</feature>
<protein>
    <recommendedName>
        <fullName evidence="6">DNA-directed RNA polymerase II subunit RPB3</fullName>
    </recommendedName>
</protein>